<evidence type="ECO:0000313" key="3">
    <source>
        <dbReference type="EMBL" id="MBB5032973.1"/>
    </source>
</evidence>
<feature type="region of interest" description="Disordered" evidence="1">
    <location>
        <begin position="46"/>
        <end position="70"/>
    </location>
</feature>
<name>A0A7W8DK88_9BACT</name>
<feature type="signal peptide" evidence="2">
    <location>
        <begin position="1"/>
        <end position="19"/>
    </location>
</feature>
<reference evidence="3 4" key="1">
    <citation type="submission" date="2020-08" db="EMBL/GenBank/DDBJ databases">
        <title>Genomic Encyclopedia of Type Strains, Phase IV (KMG-IV): sequencing the most valuable type-strain genomes for metagenomic binning, comparative biology and taxonomic classification.</title>
        <authorList>
            <person name="Goeker M."/>
        </authorList>
    </citation>
    <scope>NUCLEOTIDE SEQUENCE [LARGE SCALE GENOMIC DNA]</scope>
    <source>
        <strain evidence="3 4">DSM 12252</strain>
    </source>
</reference>
<evidence type="ECO:0008006" key="5">
    <source>
        <dbReference type="Google" id="ProtNLM"/>
    </source>
</evidence>
<dbReference type="Proteomes" id="UP000590740">
    <property type="component" value="Unassembled WGS sequence"/>
</dbReference>
<dbReference type="AlphaFoldDB" id="A0A7W8DK88"/>
<sequence length="910" mass="98153">MFRVCSLFTPLAFASVFCAEPVAMTTREFKLDFDLRAMSRSLAASQPAADPLADGSDPSSAAAKDPFIPASQPGLPLKPPPLLTSQNVLSQMGISFPPGATAFYDSCTRTLRVHNTPEMLHLIQVLADSAGENFPRDVVYSLTVIEGPGEIIRRINETAAHKADSGAELGSLLAQAQQPGSKARVISDDWMQIQSGTRATSTSAQERIHTLGLSFDARSHATLKREMRPLGMQLEIEPLIHSGDTALKTALDSTLRLQLTLAPPQLRPVSITDPGTGNAAEYSTTSFSQAEFTTTISSANGSTKLIGVTAPCGQAEAPQDLLWAVFLTTTIHAQEPVPAAPLQSPPIPKNTPKGLQAASLRVPDGVFVNEWGEPAEPLQKWLEAKGIPAIQGASAAQQDGVLHLINTPDNIERIVMLVDEALEAAPKSIACTLHTVQAPAAFLRHLAHASAAASDHAGMWAQVEAAVARGEGRFINSAFIETPSAVRAKHSSSSELLFVQEFGLDAKGRSIPGIAYRDVGSVFEIEPELRGDGRTLDVILSCMLHPAPPAMRRETFRDPASGLRFDLPVPDFHATQTTTKLVMTAGGTRLLSLHPPTGRDAEGMLWATFLKCDVVTQVKPRKSNPRIAAPTRPLDPKSWHTQSYKAPPDFLSSANVEGKKKPTAQSVLEAAGIRFPRGATAIFDPAHALLIVHSTQENLDLVEAYVTGLDDSRSPSTVAYTAQIFQGPGPLLRQLTAQAAVKCDQRAELDALLAAVQSGTVQALDTARIETRFGTQATTTQAREHTSLSTVKVNDKGVTEFDQDIRQVGLTLSIEPKRRADNRAIESTLSLEFHTAEPKEHREQIIDSQDHKLELPLTDYQVVHLSTGPTMPSGTAHLVGLWKPVGKPEFEEQDILQMLFITCDHLWVEP</sequence>
<evidence type="ECO:0000256" key="1">
    <source>
        <dbReference type="SAM" id="MobiDB-lite"/>
    </source>
</evidence>
<evidence type="ECO:0000313" key="4">
    <source>
        <dbReference type="Proteomes" id="UP000590740"/>
    </source>
</evidence>
<proteinExistence type="predicted"/>
<accession>A0A7W8DK88</accession>
<evidence type="ECO:0000256" key="2">
    <source>
        <dbReference type="SAM" id="SignalP"/>
    </source>
</evidence>
<organism evidence="3 4">
    <name type="scientific">Prosthecobacter vanneervenii</name>
    <dbReference type="NCBI Taxonomy" id="48466"/>
    <lineage>
        <taxon>Bacteria</taxon>
        <taxon>Pseudomonadati</taxon>
        <taxon>Verrucomicrobiota</taxon>
        <taxon>Verrucomicrobiia</taxon>
        <taxon>Verrucomicrobiales</taxon>
        <taxon>Verrucomicrobiaceae</taxon>
        <taxon>Prosthecobacter</taxon>
    </lineage>
</organism>
<keyword evidence="4" id="KW-1185">Reference proteome</keyword>
<gene>
    <name evidence="3" type="ORF">HNQ65_002556</name>
</gene>
<feature type="chain" id="PRO_5031457813" description="NolW-like domain-containing protein" evidence="2">
    <location>
        <begin position="20"/>
        <end position="910"/>
    </location>
</feature>
<protein>
    <recommendedName>
        <fullName evidence="5">NolW-like domain-containing protein</fullName>
    </recommendedName>
</protein>
<keyword evidence="2" id="KW-0732">Signal</keyword>
<dbReference type="EMBL" id="JACHIG010000005">
    <property type="protein sequence ID" value="MBB5032973.1"/>
    <property type="molecule type" value="Genomic_DNA"/>
</dbReference>
<dbReference type="RefSeq" id="WP_184339900.1">
    <property type="nucleotide sequence ID" value="NZ_JACHIG010000005.1"/>
</dbReference>
<comment type="caution">
    <text evidence="3">The sequence shown here is derived from an EMBL/GenBank/DDBJ whole genome shotgun (WGS) entry which is preliminary data.</text>
</comment>